<evidence type="ECO:0000256" key="2">
    <source>
        <dbReference type="SAM" id="Phobius"/>
    </source>
</evidence>
<gene>
    <name evidence="4" type="ORF">J4573_22290</name>
</gene>
<proteinExistence type="predicted"/>
<name>A0A939PCG7_9ACTN</name>
<dbReference type="GO" id="GO:0016020">
    <property type="term" value="C:membrane"/>
    <property type="evidence" value="ECO:0007669"/>
    <property type="project" value="TreeGrafter"/>
</dbReference>
<dbReference type="GO" id="GO:0009103">
    <property type="term" value="P:lipopolysaccharide biosynthetic process"/>
    <property type="evidence" value="ECO:0007669"/>
    <property type="project" value="TreeGrafter"/>
</dbReference>
<feature type="transmembrane region" description="Helical" evidence="2">
    <location>
        <begin position="300"/>
        <end position="320"/>
    </location>
</feature>
<sequence length="429" mass="46970">MHEVDLLRFIAALAVVLYHYTGTLGGPWKGETARELFPRPMTALTQFGFMGVELFFLISGFVILMSVWGRSMADFAVSRIIRLYPAYWFAVLLIGGLYLATGEGRGKPDQIIPNLTMFQQGMGIRNVSGVFWTLWAEMHFYALISLLVLAGVTYQRCVTFMSSWTVLAIFAHESGNDLLQSVLIPEFAPYFIGGMAFFLIHRFGQSLLLWGFAAFSWACSMRYALPAATDKPYNVAPSDAWPAVAIIITLLYVVMGLVATGKLGWLRWRHFATLGALTYPTYLIHYEVAPPIAHTIYPRMPLWAATLLIIAIVLLAAYLIHRIVEVPLSEWLKPRLRDSFARLTATDPGRPRGRRAQPSEQAAGGLAAPLNGHPEPDQAREKTGAAAESAGDTPSAGDSGALTPSARALTEPGEEPHGSTPSAPIGSTI</sequence>
<protein>
    <submittedName>
        <fullName evidence="4">Acyltransferase</fullName>
    </submittedName>
</protein>
<evidence type="ECO:0000313" key="5">
    <source>
        <dbReference type="Proteomes" id="UP000669179"/>
    </source>
</evidence>
<feature type="transmembrane region" description="Helical" evidence="2">
    <location>
        <begin position="140"/>
        <end position="170"/>
    </location>
</feature>
<dbReference type="AlphaFoldDB" id="A0A939PCG7"/>
<dbReference type="PANTHER" id="PTHR23028">
    <property type="entry name" value="ACETYLTRANSFERASE"/>
    <property type="match status" value="1"/>
</dbReference>
<keyword evidence="2" id="KW-1133">Transmembrane helix</keyword>
<accession>A0A939PCG7</accession>
<evidence type="ECO:0000313" key="4">
    <source>
        <dbReference type="EMBL" id="MBO2449848.1"/>
    </source>
</evidence>
<reference evidence="4" key="1">
    <citation type="submission" date="2021-03" db="EMBL/GenBank/DDBJ databases">
        <authorList>
            <person name="Kanchanasin P."/>
            <person name="Saeng-In P."/>
            <person name="Phongsopitanun W."/>
            <person name="Yuki M."/>
            <person name="Kudo T."/>
            <person name="Ohkuma M."/>
            <person name="Tanasupawat S."/>
        </authorList>
    </citation>
    <scope>NUCLEOTIDE SEQUENCE</scope>
    <source>
        <strain evidence="4">GKU 128</strain>
    </source>
</reference>
<keyword evidence="5" id="KW-1185">Reference proteome</keyword>
<feature type="transmembrane region" description="Helical" evidence="2">
    <location>
        <begin position="207"/>
        <end position="225"/>
    </location>
</feature>
<dbReference type="PANTHER" id="PTHR23028:SF53">
    <property type="entry name" value="ACYL_TRANSF_3 DOMAIN-CONTAINING PROTEIN"/>
    <property type="match status" value="1"/>
</dbReference>
<keyword evidence="4" id="KW-0808">Transferase</keyword>
<dbReference type="RefSeq" id="WP_208257742.1">
    <property type="nucleotide sequence ID" value="NZ_JAGEOJ010000009.1"/>
</dbReference>
<organism evidence="4 5">
    <name type="scientific">Actinomadura barringtoniae</name>
    <dbReference type="NCBI Taxonomy" id="1427535"/>
    <lineage>
        <taxon>Bacteria</taxon>
        <taxon>Bacillati</taxon>
        <taxon>Actinomycetota</taxon>
        <taxon>Actinomycetes</taxon>
        <taxon>Streptosporangiales</taxon>
        <taxon>Thermomonosporaceae</taxon>
        <taxon>Actinomadura</taxon>
    </lineage>
</organism>
<feature type="transmembrane region" description="Helical" evidence="2">
    <location>
        <begin position="240"/>
        <end position="259"/>
    </location>
</feature>
<feature type="region of interest" description="Disordered" evidence="1">
    <location>
        <begin position="343"/>
        <end position="429"/>
    </location>
</feature>
<dbReference type="InterPro" id="IPR002656">
    <property type="entry name" value="Acyl_transf_3_dom"/>
</dbReference>
<keyword evidence="2" id="KW-0812">Transmembrane</keyword>
<feature type="transmembrane region" description="Helical" evidence="2">
    <location>
        <begin position="80"/>
        <end position="100"/>
    </location>
</feature>
<dbReference type="InterPro" id="IPR050879">
    <property type="entry name" value="Acyltransferase_3"/>
</dbReference>
<dbReference type="Proteomes" id="UP000669179">
    <property type="component" value="Unassembled WGS sequence"/>
</dbReference>
<comment type="caution">
    <text evidence="4">The sequence shown here is derived from an EMBL/GenBank/DDBJ whole genome shotgun (WGS) entry which is preliminary data.</text>
</comment>
<feature type="compositionally biased region" description="Basic and acidic residues" evidence="1">
    <location>
        <begin position="374"/>
        <end position="383"/>
    </location>
</feature>
<feature type="transmembrane region" description="Helical" evidence="2">
    <location>
        <begin position="47"/>
        <end position="68"/>
    </location>
</feature>
<dbReference type="Pfam" id="PF01757">
    <property type="entry name" value="Acyl_transf_3"/>
    <property type="match status" value="1"/>
</dbReference>
<feature type="transmembrane region" description="Helical" evidence="2">
    <location>
        <begin position="6"/>
        <end position="26"/>
    </location>
</feature>
<feature type="compositionally biased region" description="Polar residues" evidence="1">
    <location>
        <begin position="419"/>
        <end position="429"/>
    </location>
</feature>
<feature type="transmembrane region" description="Helical" evidence="2">
    <location>
        <begin position="182"/>
        <end position="200"/>
    </location>
</feature>
<feature type="domain" description="Acyltransferase 3" evidence="3">
    <location>
        <begin position="2"/>
        <end position="319"/>
    </location>
</feature>
<keyword evidence="2" id="KW-0472">Membrane</keyword>
<dbReference type="GO" id="GO:0016747">
    <property type="term" value="F:acyltransferase activity, transferring groups other than amino-acyl groups"/>
    <property type="evidence" value="ECO:0007669"/>
    <property type="project" value="InterPro"/>
</dbReference>
<evidence type="ECO:0000259" key="3">
    <source>
        <dbReference type="Pfam" id="PF01757"/>
    </source>
</evidence>
<keyword evidence="4" id="KW-0012">Acyltransferase</keyword>
<dbReference type="EMBL" id="JAGEOJ010000009">
    <property type="protein sequence ID" value="MBO2449848.1"/>
    <property type="molecule type" value="Genomic_DNA"/>
</dbReference>
<evidence type="ECO:0000256" key="1">
    <source>
        <dbReference type="SAM" id="MobiDB-lite"/>
    </source>
</evidence>